<name>A0A200QBU0_MACCD</name>
<organism evidence="3 4">
    <name type="scientific">Macleaya cordata</name>
    <name type="common">Five-seeded plume-poppy</name>
    <name type="synonym">Bocconia cordata</name>
    <dbReference type="NCBI Taxonomy" id="56857"/>
    <lineage>
        <taxon>Eukaryota</taxon>
        <taxon>Viridiplantae</taxon>
        <taxon>Streptophyta</taxon>
        <taxon>Embryophyta</taxon>
        <taxon>Tracheophyta</taxon>
        <taxon>Spermatophyta</taxon>
        <taxon>Magnoliopsida</taxon>
        <taxon>Ranunculales</taxon>
        <taxon>Papaveraceae</taxon>
        <taxon>Papaveroideae</taxon>
        <taxon>Macleaya</taxon>
    </lineage>
</organism>
<dbReference type="GO" id="GO:0003676">
    <property type="term" value="F:nucleic acid binding"/>
    <property type="evidence" value="ECO:0007669"/>
    <property type="project" value="InterPro"/>
</dbReference>
<keyword evidence="1" id="KW-0862">Zinc</keyword>
<keyword evidence="4" id="KW-1185">Reference proteome</keyword>
<dbReference type="InterPro" id="IPR001878">
    <property type="entry name" value="Znf_CCHC"/>
</dbReference>
<proteinExistence type="predicted"/>
<dbReference type="InterPro" id="IPR036875">
    <property type="entry name" value="Znf_CCHC_sf"/>
</dbReference>
<dbReference type="Proteomes" id="UP000195402">
    <property type="component" value="Unassembled WGS sequence"/>
</dbReference>
<dbReference type="PROSITE" id="PS50158">
    <property type="entry name" value="ZF_CCHC"/>
    <property type="match status" value="1"/>
</dbReference>
<dbReference type="SUPFAM" id="SSF57756">
    <property type="entry name" value="Retrovirus zinc finger-like domains"/>
    <property type="match status" value="1"/>
</dbReference>
<evidence type="ECO:0000259" key="2">
    <source>
        <dbReference type="PROSITE" id="PS50158"/>
    </source>
</evidence>
<keyword evidence="1" id="KW-0863">Zinc-finger</keyword>
<sequence length="149" mass="16540">MISGTNKKPNRMFLKCQFVGCGSFQRLDDAIKESHGAVGSSSSPKQHRSLGCFGCGENDHWRNKCPWVGSPCREDGCSGTREMKVSKWDSHQGSKYLGCTKCNDKQWFSEAKKLKENPPPTIPTVAQIVIQTTLEDLCSKLKGDLSLEK</sequence>
<keyword evidence="1" id="KW-0479">Metal-binding</keyword>
<feature type="domain" description="CCHC-type" evidence="2">
    <location>
        <begin position="52"/>
        <end position="66"/>
    </location>
</feature>
<gene>
    <name evidence="3" type="ORF">BVC80_8731g9</name>
</gene>
<reference evidence="3 4" key="1">
    <citation type="journal article" date="2017" name="Mol. Plant">
        <title>The Genome of Medicinal Plant Macleaya cordata Provides New Insights into Benzylisoquinoline Alkaloids Metabolism.</title>
        <authorList>
            <person name="Liu X."/>
            <person name="Liu Y."/>
            <person name="Huang P."/>
            <person name="Ma Y."/>
            <person name="Qing Z."/>
            <person name="Tang Q."/>
            <person name="Cao H."/>
            <person name="Cheng P."/>
            <person name="Zheng Y."/>
            <person name="Yuan Z."/>
            <person name="Zhou Y."/>
            <person name="Liu J."/>
            <person name="Tang Z."/>
            <person name="Zhuo Y."/>
            <person name="Zhang Y."/>
            <person name="Yu L."/>
            <person name="Huang J."/>
            <person name="Yang P."/>
            <person name="Peng Q."/>
            <person name="Zhang J."/>
            <person name="Jiang W."/>
            <person name="Zhang Z."/>
            <person name="Lin K."/>
            <person name="Ro D.K."/>
            <person name="Chen X."/>
            <person name="Xiong X."/>
            <person name="Shang Y."/>
            <person name="Huang S."/>
            <person name="Zeng J."/>
        </authorList>
    </citation>
    <scope>NUCLEOTIDE SEQUENCE [LARGE SCALE GENOMIC DNA]</scope>
    <source>
        <strain evidence="4">cv. BLH2017</strain>
        <tissue evidence="3">Root</tissue>
    </source>
</reference>
<comment type="caution">
    <text evidence="3">The sequence shown here is derived from an EMBL/GenBank/DDBJ whole genome shotgun (WGS) entry which is preliminary data.</text>
</comment>
<evidence type="ECO:0000313" key="3">
    <source>
        <dbReference type="EMBL" id="OVA07956.1"/>
    </source>
</evidence>
<dbReference type="EMBL" id="MVGT01002392">
    <property type="protein sequence ID" value="OVA07956.1"/>
    <property type="molecule type" value="Genomic_DNA"/>
</dbReference>
<protein>
    <submittedName>
        <fullName evidence="3">Zinc finger protein</fullName>
    </submittedName>
</protein>
<evidence type="ECO:0000313" key="4">
    <source>
        <dbReference type="Proteomes" id="UP000195402"/>
    </source>
</evidence>
<evidence type="ECO:0000256" key="1">
    <source>
        <dbReference type="PROSITE-ProRule" id="PRU00047"/>
    </source>
</evidence>
<dbReference type="AlphaFoldDB" id="A0A200QBU0"/>
<dbReference type="GO" id="GO:0008270">
    <property type="term" value="F:zinc ion binding"/>
    <property type="evidence" value="ECO:0007669"/>
    <property type="project" value="UniProtKB-KW"/>
</dbReference>
<dbReference type="InParanoid" id="A0A200QBU0"/>
<accession>A0A200QBU0</accession>